<dbReference type="PANTHER" id="PTHR22911:SF137">
    <property type="entry name" value="SOLUTE CARRIER FAMILY 35 MEMBER G2-RELATED"/>
    <property type="match status" value="1"/>
</dbReference>
<keyword evidence="1" id="KW-1133">Transmembrane helix</keyword>
<proteinExistence type="predicted"/>
<keyword evidence="1" id="KW-0812">Transmembrane</keyword>
<evidence type="ECO:0000313" key="3">
    <source>
        <dbReference type="Proteomes" id="UP000515135"/>
    </source>
</evidence>
<feature type="transmembrane region" description="Helical" evidence="1">
    <location>
        <begin position="249"/>
        <end position="272"/>
    </location>
</feature>
<feature type="transmembrane region" description="Helical" evidence="1">
    <location>
        <begin position="223"/>
        <end position="243"/>
    </location>
</feature>
<dbReference type="Pfam" id="PF00892">
    <property type="entry name" value="EamA"/>
    <property type="match status" value="2"/>
</dbReference>
<feature type="transmembrane region" description="Helical" evidence="1">
    <location>
        <begin position="190"/>
        <end position="211"/>
    </location>
</feature>
<feature type="transmembrane region" description="Helical" evidence="1">
    <location>
        <begin position="311"/>
        <end position="330"/>
    </location>
</feature>
<dbReference type="AlphaFoldDB" id="A0A6P5AKV1"/>
<dbReference type="GO" id="GO:0016020">
    <property type="term" value="C:membrane"/>
    <property type="evidence" value="ECO:0007669"/>
    <property type="project" value="InterPro"/>
</dbReference>
<feature type="domain" description="EamA" evidence="2">
    <location>
        <begin position="192"/>
        <end position="324"/>
    </location>
</feature>
<dbReference type="PANTHER" id="PTHR22911">
    <property type="entry name" value="ACYL-MALONYL CONDENSING ENZYME-RELATED"/>
    <property type="match status" value="1"/>
</dbReference>
<accession>A0A6P5AKV1</accession>
<dbReference type="OrthoDB" id="10048854at2759"/>
<evidence type="ECO:0000259" key="2">
    <source>
        <dbReference type="Pfam" id="PF00892"/>
    </source>
</evidence>
<gene>
    <name evidence="4" type="primary">LOC109484789</name>
</gene>
<evidence type="ECO:0000256" key="1">
    <source>
        <dbReference type="SAM" id="Phobius"/>
    </source>
</evidence>
<name>A0A6P5AKV1_BRABE</name>
<feature type="transmembrane region" description="Helical" evidence="1">
    <location>
        <begin position="284"/>
        <end position="305"/>
    </location>
</feature>
<organism evidence="3 4">
    <name type="scientific">Branchiostoma belcheri</name>
    <name type="common">Amphioxus</name>
    <dbReference type="NCBI Taxonomy" id="7741"/>
    <lineage>
        <taxon>Eukaryota</taxon>
        <taxon>Metazoa</taxon>
        <taxon>Chordata</taxon>
        <taxon>Cephalochordata</taxon>
        <taxon>Leptocardii</taxon>
        <taxon>Amphioxiformes</taxon>
        <taxon>Branchiostomatidae</taxon>
        <taxon>Branchiostoma</taxon>
    </lineage>
</organism>
<keyword evidence="1" id="KW-0472">Membrane</keyword>
<protein>
    <submittedName>
        <fullName evidence="4">Uncharacterized protein LOC109484789</fullName>
    </submittedName>
</protein>
<dbReference type="GeneID" id="109484789"/>
<keyword evidence="3" id="KW-1185">Reference proteome</keyword>
<evidence type="ECO:0000313" key="4">
    <source>
        <dbReference type="RefSeq" id="XP_019643712.1"/>
    </source>
</evidence>
<sequence length="364" mass="38962">MGLTELAQAGEGVFFALIAAVGFSVFPVLARMAANAGVPDFQVVLVNELTNAAVFLPSLLICRAPLTGQNSKQTLGFICTGVSRVCSTTMTVLSGLYIHPAATLTISNGSSPLFAVVLSRLVLKERAGWVNIAGVAVQVAAVGLVAWGTHLRTTEHWNVTTNITTTTMATNITTTTMATNTIRNSATHDYIIGVVLGLVGTLGLSTTNVLIRKFLMKVSQLTVLAYVESLGFLLVFPAMYIINTPKWDVEIYIVCILLGQGITYTVSIACLYRSLKLQKASTVEILRGLSVALAYVFQYLILGVVALLVEYVGAMIIIVSIVIVAGYKWYKACKTDTYDVETQTTSIYTVSATVSQGVQNPGVR</sequence>
<dbReference type="InterPro" id="IPR000620">
    <property type="entry name" value="EamA_dom"/>
</dbReference>
<dbReference type="InterPro" id="IPR037185">
    <property type="entry name" value="EmrE-like"/>
</dbReference>
<dbReference type="RefSeq" id="XP_019643712.1">
    <property type="nucleotide sequence ID" value="XM_019788153.1"/>
</dbReference>
<dbReference type="SUPFAM" id="SSF103481">
    <property type="entry name" value="Multidrug resistance efflux transporter EmrE"/>
    <property type="match status" value="1"/>
</dbReference>
<feature type="transmembrane region" description="Helical" evidence="1">
    <location>
        <begin position="130"/>
        <end position="149"/>
    </location>
</feature>
<dbReference type="KEGG" id="bbel:109484789"/>
<dbReference type="Proteomes" id="UP000515135">
    <property type="component" value="Unplaced"/>
</dbReference>
<feature type="transmembrane region" description="Helical" evidence="1">
    <location>
        <begin position="12"/>
        <end position="29"/>
    </location>
</feature>
<reference evidence="4" key="1">
    <citation type="submission" date="2025-08" db="UniProtKB">
        <authorList>
            <consortium name="RefSeq"/>
        </authorList>
    </citation>
    <scope>IDENTIFICATION</scope>
    <source>
        <tissue evidence="4">Gonad</tissue>
    </source>
</reference>
<feature type="transmembrane region" description="Helical" evidence="1">
    <location>
        <begin position="104"/>
        <end position="123"/>
    </location>
</feature>
<feature type="domain" description="EamA" evidence="2">
    <location>
        <begin position="12"/>
        <end position="145"/>
    </location>
</feature>